<evidence type="ECO:0000313" key="3">
    <source>
        <dbReference type="Proteomes" id="UP000800040"/>
    </source>
</evidence>
<sequence length="167" mass="19063">AYHVRSSAYFQEGKLFAILFTELAGEDVLNAKQDADCDSAISRVPLGGFAYTQLRRFIVVKRRREYCYAVPVFTYNNRGTLRPGAVRDEHAIAYTHGQIPQLLQGEQQLSKSPISVVMNEGECHLSTASRIYFGIHHPIQYNVKVKDLGYVHPDWMSVFLDHWRAES</sequence>
<feature type="non-terminal residue" evidence="2">
    <location>
        <position position="1"/>
    </location>
</feature>
<gene>
    <name evidence="2" type="ORF">BDW02DRAFT_502913</name>
</gene>
<dbReference type="Proteomes" id="UP000800040">
    <property type="component" value="Unassembled WGS sequence"/>
</dbReference>
<dbReference type="InterPro" id="IPR046497">
    <property type="entry name" value="DUF6590"/>
</dbReference>
<protein>
    <recommendedName>
        <fullName evidence="1">DUF6590 domain-containing protein</fullName>
    </recommendedName>
</protein>
<dbReference type="PANTHER" id="PTHR35391">
    <property type="entry name" value="C2H2-TYPE DOMAIN-CONTAINING PROTEIN-RELATED"/>
    <property type="match status" value="1"/>
</dbReference>
<dbReference type="AlphaFoldDB" id="A0A6A5KDE8"/>
<dbReference type="OrthoDB" id="3559580at2759"/>
<name>A0A6A5KDE8_9PLEO</name>
<accession>A0A6A5KDE8</accession>
<dbReference type="EMBL" id="ML975338">
    <property type="protein sequence ID" value="KAF1832454.1"/>
    <property type="molecule type" value="Genomic_DNA"/>
</dbReference>
<keyword evidence="3" id="KW-1185">Reference proteome</keyword>
<dbReference type="PANTHER" id="PTHR35391:SF5">
    <property type="entry name" value="DUF6590 DOMAIN-CONTAINING PROTEIN"/>
    <property type="match status" value="1"/>
</dbReference>
<reference evidence="2" key="1">
    <citation type="submission" date="2020-01" db="EMBL/GenBank/DDBJ databases">
        <authorList>
            <consortium name="DOE Joint Genome Institute"/>
            <person name="Haridas S."/>
            <person name="Albert R."/>
            <person name="Binder M."/>
            <person name="Bloem J."/>
            <person name="Labutti K."/>
            <person name="Salamov A."/>
            <person name="Andreopoulos B."/>
            <person name="Baker S.E."/>
            <person name="Barry K."/>
            <person name="Bills G."/>
            <person name="Bluhm B.H."/>
            <person name="Cannon C."/>
            <person name="Castanera R."/>
            <person name="Culley D.E."/>
            <person name="Daum C."/>
            <person name="Ezra D."/>
            <person name="Gonzalez J.B."/>
            <person name="Henrissat B."/>
            <person name="Kuo A."/>
            <person name="Liang C."/>
            <person name="Lipzen A."/>
            <person name="Lutzoni F."/>
            <person name="Magnuson J."/>
            <person name="Mondo S."/>
            <person name="Nolan M."/>
            <person name="Ohm R."/>
            <person name="Pangilinan J."/>
            <person name="Park H.-J."/>
            <person name="Ramirez L."/>
            <person name="Alfaro M."/>
            <person name="Sun H."/>
            <person name="Tritt A."/>
            <person name="Yoshinaga Y."/>
            <person name="Zwiers L.-H."/>
            <person name="Turgeon B.G."/>
            <person name="Goodwin S.B."/>
            <person name="Spatafora J.W."/>
            <person name="Crous P.W."/>
            <person name="Grigoriev I.V."/>
        </authorList>
    </citation>
    <scope>NUCLEOTIDE SEQUENCE</scope>
    <source>
        <strain evidence="2">P77</strain>
    </source>
</reference>
<organism evidence="2 3">
    <name type="scientific">Decorospora gaudefroyi</name>
    <dbReference type="NCBI Taxonomy" id="184978"/>
    <lineage>
        <taxon>Eukaryota</taxon>
        <taxon>Fungi</taxon>
        <taxon>Dikarya</taxon>
        <taxon>Ascomycota</taxon>
        <taxon>Pezizomycotina</taxon>
        <taxon>Dothideomycetes</taxon>
        <taxon>Pleosporomycetidae</taxon>
        <taxon>Pleosporales</taxon>
        <taxon>Pleosporineae</taxon>
        <taxon>Pleosporaceae</taxon>
        <taxon>Decorospora</taxon>
    </lineage>
</organism>
<feature type="domain" description="DUF6590" evidence="1">
    <location>
        <begin position="8"/>
        <end position="160"/>
    </location>
</feature>
<evidence type="ECO:0000259" key="1">
    <source>
        <dbReference type="Pfam" id="PF20233"/>
    </source>
</evidence>
<dbReference type="Pfam" id="PF20233">
    <property type="entry name" value="DUF6590"/>
    <property type="match status" value="1"/>
</dbReference>
<proteinExistence type="predicted"/>
<evidence type="ECO:0000313" key="2">
    <source>
        <dbReference type="EMBL" id="KAF1832454.1"/>
    </source>
</evidence>